<accession>A0A1R2AZ65</accession>
<dbReference type="SUPFAM" id="SSF47473">
    <property type="entry name" value="EF-hand"/>
    <property type="match status" value="1"/>
</dbReference>
<dbReference type="InterPro" id="IPR011992">
    <property type="entry name" value="EF-hand-dom_pair"/>
</dbReference>
<feature type="coiled-coil region" evidence="1">
    <location>
        <begin position="60"/>
        <end position="123"/>
    </location>
</feature>
<evidence type="ECO:0000313" key="2">
    <source>
        <dbReference type="EMBL" id="OMJ69823.1"/>
    </source>
</evidence>
<organism evidence="2 3">
    <name type="scientific">Stentor coeruleus</name>
    <dbReference type="NCBI Taxonomy" id="5963"/>
    <lineage>
        <taxon>Eukaryota</taxon>
        <taxon>Sar</taxon>
        <taxon>Alveolata</taxon>
        <taxon>Ciliophora</taxon>
        <taxon>Postciliodesmatophora</taxon>
        <taxon>Heterotrichea</taxon>
        <taxon>Heterotrichida</taxon>
        <taxon>Stentoridae</taxon>
        <taxon>Stentor</taxon>
    </lineage>
</organism>
<proteinExistence type="predicted"/>
<name>A0A1R2AZ65_9CILI</name>
<evidence type="ECO:0008006" key="4">
    <source>
        <dbReference type="Google" id="ProtNLM"/>
    </source>
</evidence>
<reference evidence="2 3" key="1">
    <citation type="submission" date="2016-11" db="EMBL/GenBank/DDBJ databases">
        <title>The macronuclear genome of Stentor coeruleus: a giant cell with tiny introns.</title>
        <authorList>
            <person name="Slabodnick M."/>
            <person name="Ruby J.G."/>
            <person name="Reiff S.B."/>
            <person name="Swart E.C."/>
            <person name="Gosai S."/>
            <person name="Prabakaran S."/>
            <person name="Witkowska E."/>
            <person name="Larue G.E."/>
            <person name="Fisher S."/>
            <person name="Freeman R.M."/>
            <person name="Gunawardena J."/>
            <person name="Chu W."/>
            <person name="Stover N.A."/>
            <person name="Gregory B.D."/>
            <person name="Nowacki M."/>
            <person name="Derisi J."/>
            <person name="Roy S.W."/>
            <person name="Marshall W.F."/>
            <person name="Sood P."/>
        </authorList>
    </citation>
    <scope>NUCLEOTIDE SEQUENCE [LARGE SCALE GENOMIC DNA]</scope>
    <source>
        <strain evidence="2">WM001</strain>
    </source>
</reference>
<gene>
    <name evidence="2" type="ORF">SteCoe_32344</name>
</gene>
<sequence length="479" mass="56844">MEKLRPYTVYASPPQCKKLKSAGSVKNDMILKDRLSPVHSINFFSKEELFQQIFALKTKLNTTSEENKQLKGKLTRLEKKHNNTLPSPSSLRNRFAYISEPDKQKLYIKITELEYENKVLKDENDRNKDIINQLIGKPPPEYKKIYEKYVQQCAKIKKLKDQLMLAHTGHGNVGDNENRGNKLSNRKNERQYYGKRDRIMWEKKGNMFLIEIFRKMFENSCAKKMDYEGMWEIIDEECCDLIGVEEFVAGMRRLGVDNSKEEIEKFFDFIAKDKKIDQRGFEKALLRCKPPTFPQYKDLKFSLEHLYHRLQIQRMTFKNFAELFSSETLEYEEIFNILSSSPINLDKASTETITKFVLFNSNQIDKKVFESKLLHMMGEWKILSDNQEINFDDYIKFSLEGFWDDFLNKCQIIDKEKSEMITFYQFTKVCKSFGFEFDKDLEQYLKILFYTDKFQLNIVPYTNFIIAYSPEINNQIADT</sequence>
<keyword evidence="3" id="KW-1185">Reference proteome</keyword>
<protein>
    <recommendedName>
        <fullName evidence="4">EF-hand domain-containing protein</fullName>
    </recommendedName>
</protein>
<evidence type="ECO:0000256" key="1">
    <source>
        <dbReference type="SAM" id="Coils"/>
    </source>
</evidence>
<dbReference type="EMBL" id="MPUH01001153">
    <property type="protein sequence ID" value="OMJ69823.1"/>
    <property type="molecule type" value="Genomic_DNA"/>
</dbReference>
<evidence type="ECO:0000313" key="3">
    <source>
        <dbReference type="Proteomes" id="UP000187209"/>
    </source>
</evidence>
<dbReference type="AlphaFoldDB" id="A0A1R2AZ65"/>
<dbReference type="Proteomes" id="UP000187209">
    <property type="component" value="Unassembled WGS sequence"/>
</dbReference>
<keyword evidence="1" id="KW-0175">Coiled coil</keyword>
<comment type="caution">
    <text evidence="2">The sequence shown here is derived from an EMBL/GenBank/DDBJ whole genome shotgun (WGS) entry which is preliminary data.</text>
</comment>